<protein>
    <submittedName>
        <fullName evidence="1">Uncharacterized protein</fullName>
    </submittedName>
</protein>
<dbReference type="AlphaFoldDB" id="A0A0F9BHK1"/>
<comment type="caution">
    <text evidence="1">The sequence shown here is derived from an EMBL/GenBank/DDBJ whole genome shotgun (WGS) entry which is preliminary data.</text>
</comment>
<evidence type="ECO:0000313" key="1">
    <source>
        <dbReference type="EMBL" id="KKL21295.1"/>
    </source>
</evidence>
<accession>A0A0F9BHK1</accession>
<dbReference type="EMBL" id="LAZR01037790">
    <property type="protein sequence ID" value="KKL21295.1"/>
    <property type="molecule type" value="Genomic_DNA"/>
</dbReference>
<organism evidence="1">
    <name type="scientific">marine sediment metagenome</name>
    <dbReference type="NCBI Taxonomy" id="412755"/>
    <lineage>
        <taxon>unclassified sequences</taxon>
        <taxon>metagenomes</taxon>
        <taxon>ecological metagenomes</taxon>
    </lineage>
</organism>
<sequence length="387" mass="39486">INGSDISAKHLNASTMNITGRTIFASLVSNVGIGTLNPVYMLSIANGSVTAGLRGSLNVSDVLFVSDAGVGIGEPNPSVSLVVNGKVVVNGNIDVSNILKAGSIGIGTAIPNVNLHIASANANSILKLEQSGNGITSGVAFTRERFSGTGVQGACVGLDSDTATNEAMLVFDVDSNVACGQAFGAQQRFSINSSSGGIASFRNLNVGIGTDKPLSLLHVFGGVSAFGDGTNNAQLSSTGDLTLQGSADYLVDSNDYSFRAEADEDAGIFFDGTGIEIEMLGLNAESVFVVEIADLQVGINNYEPNATLEVSGTGNFTGDLQVQGELRGYEILSIVGDAISGNSGCTALNTMSADDRIWTCIDCLTDAGADTTCASTTGGRACFCRGT</sequence>
<name>A0A0F9BHK1_9ZZZZ</name>
<reference evidence="1" key="1">
    <citation type="journal article" date="2015" name="Nature">
        <title>Complex archaea that bridge the gap between prokaryotes and eukaryotes.</title>
        <authorList>
            <person name="Spang A."/>
            <person name="Saw J.H."/>
            <person name="Jorgensen S.L."/>
            <person name="Zaremba-Niedzwiedzka K."/>
            <person name="Martijn J."/>
            <person name="Lind A.E."/>
            <person name="van Eijk R."/>
            <person name="Schleper C."/>
            <person name="Guy L."/>
            <person name="Ettema T.J."/>
        </authorList>
    </citation>
    <scope>NUCLEOTIDE SEQUENCE</scope>
</reference>
<proteinExistence type="predicted"/>
<gene>
    <name evidence="1" type="ORF">LCGC14_2446880</name>
</gene>
<feature type="non-terminal residue" evidence="1">
    <location>
        <position position="1"/>
    </location>
</feature>